<evidence type="ECO:0000313" key="3">
    <source>
        <dbReference type="EMBL" id="MFO7190811.1"/>
    </source>
</evidence>
<feature type="transmembrane region" description="Helical" evidence="2">
    <location>
        <begin position="60"/>
        <end position="81"/>
    </location>
</feature>
<keyword evidence="2" id="KW-0812">Transmembrane</keyword>
<keyword evidence="2" id="KW-1133">Transmembrane helix</keyword>
<dbReference type="EMBL" id="QGUI02000005">
    <property type="protein sequence ID" value="MFO7190811.1"/>
    <property type="molecule type" value="Genomic_DNA"/>
</dbReference>
<protein>
    <submittedName>
        <fullName evidence="4">DUF2530 domain-containing protein</fullName>
    </submittedName>
</protein>
<organism evidence="4">
    <name type="scientific">Thermocrispum agreste</name>
    <dbReference type="NCBI Taxonomy" id="37925"/>
    <lineage>
        <taxon>Bacteria</taxon>
        <taxon>Bacillati</taxon>
        <taxon>Actinomycetota</taxon>
        <taxon>Actinomycetes</taxon>
        <taxon>Pseudonocardiales</taxon>
        <taxon>Pseudonocardiaceae</taxon>
        <taxon>Thermocrispum</taxon>
    </lineage>
</organism>
<evidence type="ECO:0000256" key="2">
    <source>
        <dbReference type="SAM" id="Phobius"/>
    </source>
</evidence>
<dbReference type="Proteomes" id="UP000249324">
    <property type="component" value="Unassembled WGS sequence"/>
</dbReference>
<feature type="transmembrane region" description="Helical" evidence="2">
    <location>
        <begin position="33"/>
        <end position="54"/>
    </location>
</feature>
<dbReference type="InterPro" id="IPR019681">
    <property type="entry name" value="DUF2530"/>
</dbReference>
<sequence length="97" mass="10272">MTTDRNPDGAATADGRRTPPDLPKSLVDLRPPLLVGTGAWAVALGVSLVLRYAFDADVGIWPQTSLAGLVLGFVGMGVVSWQRWASRRGSRGAQRGL</sequence>
<gene>
    <name evidence="3" type="ORF">DIU77_001000</name>
    <name evidence="4" type="ORF">DIU77_12350</name>
</gene>
<accession>A0A2W4JBL0</accession>
<reference evidence="3 5" key="3">
    <citation type="journal article" date="2021" name="BMC Genomics">
        <title>Genome-resolved metagenome and metatranscriptome analyses of thermophilic composting reveal key bacterial players and their metabolic interactions.</title>
        <authorList>
            <person name="Braga L.P.P."/>
            <person name="Pereira R.V."/>
            <person name="Martins L.F."/>
            <person name="Moura L.M.S."/>
            <person name="Sanchez F.B."/>
            <person name="Patane J.S.L."/>
            <person name="da Silva A.M."/>
            <person name="Setubal J.C."/>
        </authorList>
    </citation>
    <scope>NUCLEOTIDE SEQUENCE [LARGE SCALE GENOMIC DNA]</scope>
    <source>
        <strain evidence="3">ZC4RG45</strain>
    </source>
</reference>
<dbReference type="EMBL" id="QGUI01000472">
    <property type="protein sequence ID" value="PZM95478.1"/>
    <property type="molecule type" value="Genomic_DNA"/>
</dbReference>
<evidence type="ECO:0000256" key="1">
    <source>
        <dbReference type="SAM" id="MobiDB-lite"/>
    </source>
</evidence>
<reference evidence="3" key="2">
    <citation type="submission" date="2018-05" db="EMBL/GenBank/DDBJ databases">
        <authorList>
            <person name="Moura L."/>
            <person name="Setubal J.C."/>
        </authorList>
    </citation>
    <scope>NUCLEOTIDE SEQUENCE</scope>
    <source>
        <strain evidence="3">ZC4RG45</strain>
    </source>
</reference>
<proteinExistence type="predicted"/>
<evidence type="ECO:0000313" key="4">
    <source>
        <dbReference type="EMBL" id="PZM95478.1"/>
    </source>
</evidence>
<evidence type="ECO:0000313" key="5">
    <source>
        <dbReference type="Proteomes" id="UP000249324"/>
    </source>
</evidence>
<comment type="caution">
    <text evidence="4">The sequence shown here is derived from an EMBL/GenBank/DDBJ whole genome shotgun (WGS) entry which is preliminary data.</text>
</comment>
<dbReference type="AlphaFoldDB" id="A0A2W4JBL0"/>
<dbReference type="STRING" id="1111738.GCA_000427905_01440"/>
<dbReference type="Pfam" id="PF10745">
    <property type="entry name" value="DUF2530"/>
    <property type="match status" value="1"/>
</dbReference>
<name>A0A2W4JBL0_9PSEU</name>
<keyword evidence="2" id="KW-0472">Membrane</keyword>
<reference evidence="4" key="1">
    <citation type="submission" date="2018-05" db="EMBL/GenBank/DDBJ databases">
        <authorList>
            <person name="Lanie J.A."/>
            <person name="Ng W.-L."/>
            <person name="Kazmierczak K.M."/>
            <person name="Andrzejewski T.M."/>
            <person name="Davidsen T.M."/>
            <person name="Wayne K.J."/>
            <person name="Tettelin H."/>
            <person name="Glass J.I."/>
            <person name="Rusch D."/>
            <person name="Podicherti R."/>
            <person name="Tsui H.-C.T."/>
            <person name="Winkler M.E."/>
        </authorList>
    </citation>
    <scope>NUCLEOTIDE SEQUENCE</scope>
    <source>
        <strain evidence="4">ZC4RG45</strain>
    </source>
</reference>
<reference evidence="3" key="4">
    <citation type="submission" date="2023-08" db="EMBL/GenBank/DDBJ databases">
        <authorList>
            <person name="Guima S.E.S."/>
            <person name="Martins L.F."/>
            <person name="Silva A.M."/>
            <person name="Setubal J.C."/>
        </authorList>
    </citation>
    <scope>NUCLEOTIDE SEQUENCE</scope>
    <source>
        <strain evidence="3">ZC4RG45</strain>
    </source>
</reference>
<feature type="region of interest" description="Disordered" evidence="1">
    <location>
        <begin position="1"/>
        <end position="24"/>
    </location>
</feature>